<dbReference type="Pfam" id="PF04172">
    <property type="entry name" value="LrgB"/>
    <property type="match status" value="1"/>
</dbReference>
<reference evidence="7" key="1">
    <citation type="submission" date="2017-06" db="EMBL/GenBank/DDBJ databases">
        <title>Capnocytophaga spp. assemblies.</title>
        <authorList>
            <person name="Gulvik C.A."/>
        </authorList>
    </citation>
    <scope>NUCLEOTIDE SEQUENCE [LARGE SCALE GENOMIC DNA]</scope>
    <source>
        <strain evidence="7">H3936</strain>
    </source>
</reference>
<keyword evidence="3 5" id="KW-1133">Transmembrane helix</keyword>
<name>A0AAD0E9G9_9FLAO</name>
<feature type="transmembrane region" description="Helical" evidence="5">
    <location>
        <begin position="37"/>
        <end position="55"/>
    </location>
</feature>
<sequence length="235" mass="25301">MRAFLENPMWLLALTFMVYYAGQWLQKKYKSPVLSPILISMLVLIGYLLVFNISYEKYDKAGMFIAFWLKPSVVALGVPLYLQLSKIQKQLVPLLVSQFAGSLSGLLSVCLIAKGLGADKDIVLSLAPKSVTTPIAIEISNAIGGIPSLTAASVIITGILGSVLGWRFLVLFRIKSPMGKGIALGTASHGMGVMAALGVSEKHAVYASLGLIFNGIFTALLAPPVLYWLTPLLWS</sequence>
<dbReference type="PANTHER" id="PTHR30249">
    <property type="entry name" value="PUTATIVE SEROTONIN TRANSPORTER"/>
    <property type="match status" value="1"/>
</dbReference>
<dbReference type="GO" id="GO:0016020">
    <property type="term" value="C:membrane"/>
    <property type="evidence" value="ECO:0007669"/>
    <property type="project" value="UniProtKB-SubCell"/>
</dbReference>
<comment type="subcellular location">
    <subcellularLocation>
        <location evidence="1">Membrane</location>
        <topology evidence="1">Multi-pass membrane protein</topology>
    </subcellularLocation>
</comment>
<evidence type="ECO:0000256" key="1">
    <source>
        <dbReference type="ARBA" id="ARBA00004141"/>
    </source>
</evidence>
<feature type="transmembrane region" description="Helical" evidence="5">
    <location>
        <begin position="205"/>
        <end position="229"/>
    </location>
</feature>
<accession>A0AAD0E9G9</accession>
<organism evidence="6 7">
    <name type="scientific">Capnocytophaga canimorsus</name>
    <dbReference type="NCBI Taxonomy" id="28188"/>
    <lineage>
        <taxon>Bacteria</taxon>
        <taxon>Pseudomonadati</taxon>
        <taxon>Bacteroidota</taxon>
        <taxon>Flavobacteriia</taxon>
        <taxon>Flavobacteriales</taxon>
        <taxon>Flavobacteriaceae</taxon>
        <taxon>Capnocytophaga</taxon>
    </lineage>
</organism>
<evidence type="ECO:0000256" key="5">
    <source>
        <dbReference type="SAM" id="Phobius"/>
    </source>
</evidence>
<evidence type="ECO:0000256" key="3">
    <source>
        <dbReference type="ARBA" id="ARBA00022989"/>
    </source>
</evidence>
<proteinExistence type="predicted"/>
<protein>
    <submittedName>
        <fullName evidence="6">CidB/LrgB family autolysis modulator</fullName>
    </submittedName>
</protein>
<gene>
    <name evidence="6" type="ORF">CGC54_02270</name>
</gene>
<dbReference type="GeneID" id="69579707"/>
<evidence type="ECO:0000256" key="2">
    <source>
        <dbReference type="ARBA" id="ARBA00022692"/>
    </source>
</evidence>
<dbReference type="InterPro" id="IPR007300">
    <property type="entry name" value="CidB/LrgB"/>
</dbReference>
<feature type="transmembrane region" description="Helical" evidence="5">
    <location>
        <begin position="94"/>
        <end position="116"/>
    </location>
</feature>
<evidence type="ECO:0000256" key="4">
    <source>
        <dbReference type="ARBA" id="ARBA00023136"/>
    </source>
</evidence>
<dbReference type="EMBL" id="CP022389">
    <property type="protein sequence ID" value="ATA93247.1"/>
    <property type="molecule type" value="Genomic_DNA"/>
</dbReference>
<evidence type="ECO:0000313" key="7">
    <source>
        <dbReference type="Proteomes" id="UP000243753"/>
    </source>
</evidence>
<dbReference type="AlphaFoldDB" id="A0AAD0E9G9"/>
<keyword evidence="4 5" id="KW-0472">Membrane</keyword>
<dbReference type="PANTHER" id="PTHR30249:SF0">
    <property type="entry name" value="PLASTIDAL GLYCOLATE_GLYCERATE TRANSLOCATOR 1, CHLOROPLASTIC"/>
    <property type="match status" value="1"/>
</dbReference>
<keyword evidence="2 5" id="KW-0812">Transmembrane</keyword>
<feature type="transmembrane region" description="Helical" evidence="5">
    <location>
        <begin position="149"/>
        <end position="169"/>
    </location>
</feature>
<dbReference type="RefSeq" id="WP_095899908.1">
    <property type="nucleotide sequence ID" value="NZ_BOQI01000027.1"/>
</dbReference>
<dbReference type="Proteomes" id="UP000243753">
    <property type="component" value="Chromosome"/>
</dbReference>
<evidence type="ECO:0000313" key="6">
    <source>
        <dbReference type="EMBL" id="ATA93247.1"/>
    </source>
</evidence>
<feature type="transmembrane region" description="Helical" evidence="5">
    <location>
        <begin position="61"/>
        <end position="82"/>
    </location>
</feature>